<gene>
    <name evidence="6" type="ORF">DI551_03410</name>
</gene>
<dbReference type="PANTHER" id="PTHR45138">
    <property type="entry name" value="REGULATORY COMPONENTS OF SENSORY TRANSDUCTION SYSTEM"/>
    <property type="match status" value="1"/>
</dbReference>
<protein>
    <recommendedName>
        <fullName evidence="1">diguanylate cyclase</fullName>
        <ecNumber evidence="1">2.7.7.65</ecNumber>
    </recommendedName>
</protein>
<dbReference type="PANTHER" id="PTHR45138:SF9">
    <property type="entry name" value="DIGUANYLATE CYCLASE DGCM-RELATED"/>
    <property type="match status" value="1"/>
</dbReference>
<dbReference type="AlphaFoldDB" id="A0A2W5PY66"/>
<organism evidence="6 7">
    <name type="scientific">Micavibrio aeruginosavorus</name>
    <dbReference type="NCBI Taxonomy" id="349221"/>
    <lineage>
        <taxon>Bacteria</taxon>
        <taxon>Pseudomonadati</taxon>
        <taxon>Bdellovibrionota</taxon>
        <taxon>Bdellovibrionia</taxon>
        <taxon>Bdellovibrionales</taxon>
        <taxon>Pseudobdellovibrionaceae</taxon>
        <taxon>Micavibrio</taxon>
    </lineage>
</organism>
<accession>A0A2W5PY66</accession>
<proteinExistence type="predicted"/>
<dbReference type="EC" id="2.7.7.65" evidence="1"/>
<dbReference type="CDD" id="cd17538">
    <property type="entry name" value="REC_D1_PleD-like"/>
    <property type="match status" value="1"/>
</dbReference>
<name>A0A2W5PY66_9BACT</name>
<dbReference type="InterPro" id="IPR043128">
    <property type="entry name" value="Rev_trsase/Diguanyl_cyclase"/>
</dbReference>
<dbReference type="Gene3D" id="3.30.70.270">
    <property type="match status" value="1"/>
</dbReference>
<evidence type="ECO:0000256" key="3">
    <source>
        <dbReference type="PROSITE-ProRule" id="PRU00169"/>
    </source>
</evidence>
<dbReference type="InterPro" id="IPR011006">
    <property type="entry name" value="CheY-like_superfamily"/>
</dbReference>
<keyword evidence="3" id="KW-0597">Phosphoprotein</keyword>
<evidence type="ECO:0000256" key="1">
    <source>
        <dbReference type="ARBA" id="ARBA00012528"/>
    </source>
</evidence>
<feature type="domain" description="GGDEF" evidence="5">
    <location>
        <begin position="323"/>
        <end position="459"/>
    </location>
</feature>
<feature type="modified residue" description="4-aspartylphosphate" evidence="3">
    <location>
        <position position="53"/>
    </location>
</feature>
<evidence type="ECO:0000313" key="6">
    <source>
        <dbReference type="EMBL" id="PZQ47423.1"/>
    </source>
</evidence>
<dbReference type="PROSITE" id="PS50110">
    <property type="entry name" value="RESPONSE_REGULATORY"/>
    <property type="match status" value="2"/>
</dbReference>
<dbReference type="InterPro" id="IPR000160">
    <property type="entry name" value="GGDEF_dom"/>
</dbReference>
<feature type="domain" description="Response regulatory" evidence="4">
    <location>
        <begin position="157"/>
        <end position="273"/>
    </location>
</feature>
<dbReference type="CDD" id="cd01949">
    <property type="entry name" value="GGDEF"/>
    <property type="match status" value="1"/>
</dbReference>
<dbReference type="Gene3D" id="3.40.50.2300">
    <property type="match status" value="1"/>
</dbReference>
<dbReference type="FunFam" id="3.40.50.2300:FF:000574">
    <property type="entry name" value="Response regulator PleD"/>
    <property type="match status" value="1"/>
</dbReference>
<dbReference type="GO" id="GO:0043709">
    <property type="term" value="P:cell adhesion involved in single-species biofilm formation"/>
    <property type="evidence" value="ECO:0007669"/>
    <property type="project" value="TreeGrafter"/>
</dbReference>
<dbReference type="GO" id="GO:0005886">
    <property type="term" value="C:plasma membrane"/>
    <property type="evidence" value="ECO:0007669"/>
    <property type="project" value="TreeGrafter"/>
</dbReference>
<dbReference type="NCBIfam" id="NF007135">
    <property type="entry name" value="PRK09581.1"/>
    <property type="match status" value="1"/>
</dbReference>
<dbReference type="InterPro" id="IPR001789">
    <property type="entry name" value="Sig_transdc_resp-reg_receiver"/>
</dbReference>
<dbReference type="InterPro" id="IPR050469">
    <property type="entry name" value="Diguanylate_Cyclase"/>
</dbReference>
<comment type="catalytic activity">
    <reaction evidence="2">
        <text>2 GTP = 3',3'-c-di-GMP + 2 diphosphate</text>
        <dbReference type="Rhea" id="RHEA:24898"/>
        <dbReference type="ChEBI" id="CHEBI:33019"/>
        <dbReference type="ChEBI" id="CHEBI:37565"/>
        <dbReference type="ChEBI" id="CHEBI:58805"/>
        <dbReference type="EC" id="2.7.7.65"/>
    </reaction>
</comment>
<dbReference type="SMART" id="SM00267">
    <property type="entry name" value="GGDEF"/>
    <property type="match status" value="1"/>
</dbReference>
<dbReference type="GO" id="GO:0000160">
    <property type="term" value="P:phosphorelay signal transduction system"/>
    <property type="evidence" value="ECO:0007669"/>
    <property type="project" value="InterPro"/>
</dbReference>
<dbReference type="GO" id="GO:1902201">
    <property type="term" value="P:negative regulation of bacterial-type flagellum-dependent cell motility"/>
    <property type="evidence" value="ECO:0007669"/>
    <property type="project" value="TreeGrafter"/>
</dbReference>
<dbReference type="FunFam" id="3.30.70.270:FF:000001">
    <property type="entry name" value="Diguanylate cyclase domain protein"/>
    <property type="match status" value="1"/>
</dbReference>
<dbReference type="EMBL" id="QFQB01000013">
    <property type="protein sequence ID" value="PZQ47423.1"/>
    <property type="molecule type" value="Genomic_DNA"/>
</dbReference>
<dbReference type="SMART" id="SM00448">
    <property type="entry name" value="REC"/>
    <property type="match status" value="2"/>
</dbReference>
<evidence type="ECO:0000259" key="4">
    <source>
        <dbReference type="PROSITE" id="PS50110"/>
    </source>
</evidence>
<comment type="caution">
    <text evidence="6">The sequence shown here is derived from an EMBL/GenBank/DDBJ whole genome shotgun (WGS) entry which is preliminary data.</text>
</comment>
<dbReference type="InterPro" id="IPR029787">
    <property type="entry name" value="Nucleotide_cyclase"/>
</dbReference>
<dbReference type="SUPFAM" id="SSF55073">
    <property type="entry name" value="Nucleotide cyclase"/>
    <property type="match status" value="1"/>
</dbReference>
<evidence type="ECO:0000259" key="5">
    <source>
        <dbReference type="PROSITE" id="PS50887"/>
    </source>
</evidence>
<dbReference type="Pfam" id="PF00990">
    <property type="entry name" value="GGDEF"/>
    <property type="match status" value="1"/>
</dbReference>
<reference evidence="6 7" key="1">
    <citation type="submission" date="2017-08" db="EMBL/GenBank/DDBJ databases">
        <title>Infants hospitalized years apart are colonized by the same room-sourced microbial strains.</title>
        <authorList>
            <person name="Brooks B."/>
            <person name="Olm M.R."/>
            <person name="Firek B.A."/>
            <person name="Baker R."/>
            <person name="Thomas B.C."/>
            <person name="Morowitz M.J."/>
            <person name="Banfield J.F."/>
        </authorList>
    </citation>
    <scope>NUCLEOTIDE SEQUENCE [LARGE SCALE GENOMIC DNA]</scope>
    <source>
        <strain evidence="6">S2_005_002_R2_29</strain>
    </source>
</reference>
<dbReference type="SUPFAM" id="SSF52172">
    <property type="entry name" value="CheY-like"/>
    <property type="match status" value="2"/>
</dbReference>
<dbReference type="Gene3D" id="6.10.250.690">
    <property type="match status" value="1"/>
</dbReference>
<evidence type="ECO:0000256" key="2">
    <source>
        <dbReference type="ARBA" id="ARBA00034247"/>
    </source>
</evidence>
<dbReference type="PROSITE" id="PS50887">
    <property type="entry name" value="GGDEF"/>
    <property type="match status" value="1"/>
</dbReference>
<sequence>MSARVLVVDDILPNVKLLEAKLSSEYYDVLTATNGMEALEKVASQSPDIVLLDVMMPGIDGFEVCRRIKADPATAHIPVVIVTALTDSSDRIKGLEAGADDFLSKPLNDTALMSRVRSLVRLKMTVDEWRVRENTATQLGVGDHNTNAMNEPVEQARVLVIEDQGYESKKFVEALKVDEDIVIIAETGVDAMAKVAQSEYDLLAVSLNLKNEDGLRLCSHLRSSEKTRSTPILMIANEEDMPRIAHGLEIGAHDYILRPVDRNELLARVRTQVRRKRFQQRLRSNFELSLSMALTDSLTGLYNRRYFDVHLQKLLEKNKASNKSMAVLMMDIDHFKSINDTHGHGVGDEILKIFAHRIQDSLRSFDLVARLGGEEFVVILPDVSNEMAYFIGERLRRAIADEPFACSAEGGKVKVTTSIGGIIIPGGTTMAMEEILKHADDALYDAKEGGRNATVFDEKGKLDPRLYQTEARAFIE</sequence>
<dbReference type="GO" id="GO:0052621">
    <property type="term" value="F:diguanylate cyclase activity"/>
    <property type="evidence" value="ECO:0007669"/>
    <property type="project" value="UniProtKB-EC"/>
</dbReference>
<dbReference type="Proteomes" id="UP000249417">
    <property type="component" value="Unassembled WGS sequence"/>
</dbReference>
<feature type="domain" description="Response regulatory" evidence="4">
    <location>
        <begin position="4"/>
        <end position="120"/>
    </location>
</feature>
<evidence type="ECO:0000313" key="7">
    <source>
        <dbReference type="Proteomes" id="UP000249417"/>
    </source>
</evidence>
<dbReference type="NCBIfam" id="TIGR00254">
    <property type="entry name" value="GGDEF"/>
    <property type="match status" value="1"/>
</dbReference>
<comment type="caution">
    <text evidence="3">Lacks conserved residue(s) required for the propagation of feature annotation.</text>
</comment>
<dbReference type="Pfam" id="PF00072">
    <property type="entry name" value="Response_reg"/>
    <property type="match status" value="2"/>
</dbReference>